<accession>A0ABN8E8F8</accession>
<dbReference type="PROSITE" id="PS51257">
    <property type="entry name" value="PROKAR_LIPOPROTEIN"/>
    <property type="match status" value="1"/>
</dbReference>
<comment type="caution">
    <text evidence="2">The sequence shown here is derived from an EMBL/GenBank/DDBJ whole genome shotgun (WGS) entry which is preliminary data.</text>
</comment>
<dbReference type="EMBL" id="CAKLDM010000002">
    <property type="protein sequence ID" value="CAH0541063.1"/>
    <property type="molecule type" value="Genomic_DNA"/>
</dbReference>
<sequence>MDFVKAKVKLYRFIFPVMLLVVSGCDQAKESYTVGLVTNNPNGLRNVQGFRDGLSELGYIEGKNLTVISEDKPLTGKALEEQLQYFIDRNVDLIFTAGTPTGVAAYKATMETDIPVVFGVIADPIKAGVMTSLTSPGGNISGVKISNNQALRLDLMRQLVPKAKNVLVLYNPNDPAPMSALEQLKSSADTLDVNLTLAECPDNNALNDALANLPVNTDILFILPDSVVNKRIKDIVRVSIEAKIPLSGPSNLQVEKGALMAYGIVHYEAGHQASRMAHQVLEGNSIAQLPVETAESYLGINLQTAQVIGLEIPDSLLRQAKVIIRPEEKNE</sequence>
<gene>
    <name evidence="2" type="ORF">VMF7928_03347</name>
</gene>
<protein>
    <recommendedName>
        <fullName evidence="4">ABC transporter substrate-binding protein</fullName>
    </recommendedName>
</protein>
<feature type="chain" id="PRO_5045398408" description="ABC transporter substrate-binding protein" evidence="1">
    <location>
        <begin position="29"/>
        <end position="331"/>
    </location>
</feature>
<feature type="signal peptide" evidence="1">
    <location>
        <begin position="1"/>
        <end position="28"/>
    </location>
</feature>
<dbReference type="Gene3D" id="3.40.50.2300">
    <property type="match status" value="2"/>
</dbReference>
<keyword evidence="3" id="KW-1185">Reference proteome</keyword>
<dbReference type="CDD" id="cd06325">
    <property type="entry name" value="PBP1_ABC_unchar_transporter"/>
    <property type="match status" value="1"/>
</dbReference>
<dbReference type="InterPro" id="IPR007487">
    <property type="entry name" value="ABC_transpt-TYRBP-like"/>
</dbReference>
<dbReference type="PANTHER" id="PTHR35271:SF1">
    <property type="entry name" value="ABC TRANSPORTER, SUBSTRATE-BINDING LIPOPROTEIN"/>
    <property type="match status" value="1"/>
</dbReference>
<proteinExistence type="predicted"/>
<dbReference type="RefSeq" id="WP_237362821.1">
    <property type="nucleotide sequence ID" value="NZ_CAKLDM010000002.1"/>
</dbReference>
<evidence type="ECO:0000313" key="2">
    <source>
        <dbReference type="EMBL" id="CAH0541063.1"/>
    </source>
</evidence>
<evidence type="ECO:0008006" key="4">
    <source>
        <dbReference type="Google" id="ProtNLM"/>
    </source>
</evidence>
<evidence type="ECO:0000256" key="1">
    <source>
        <dbReference type="SAM" id="SignalP"/>
    </source>
</evidence>
<dbReference type="InterPro" id="IPR028082">
    <property type="entry name" value="Peripla_BP_I"/>
</dbReference>
<keyword evidence="1" id="KW-0732">Signal</keyword>
<dbReference type="Proteomes" id="UP000838748">
    <property type="component" value="Unassembled WGS sequence"/>
</dbReference>
<dbReference type="Pfam" id="PF04392">
    <property type="entry name" value="ABC_sub_bind"/>
    <property type="match status" value="1"/>
</dbReference>
<name>A0ABN8E8F8_9VIBR</name>
<reference evidence="2" key="1">
    <citation type="submission" date="2021-11" db="EMBL/GenBank/DDBJ databases">
        <authorList>
            <person name="Rodrigo-Torres L."/>
            <person name="Arahal R. D."/>
            <person name="Lucena T."/>
        </authorList>
    </citation>
    <scope>NUCLEOTIDE SEQUENCE</scope>
    <source>
        <strain evidence="2">CECT 7928</strain>
    </source>
</reference>
<organism evidence="2 3">
    <name type="scientific">Vibrio marisflavi CECT 7928</name>
    <dbReference type="NCBI Taxonomy" id="634439"/>
    <lineage>
        <taxon>Bacteria</taxon>
        <taxon>Pseudomonadati</taxon>
        <taxon>Pseudomonadota</taxon>
        <taxon>Gammaproteobacteria</taxon>
        <taxon>Vibrionales</taxon>
        <taxon>Vibrionaceae</taxon>
        <taxon>Vibrio</taxon>
    </lineage>
</organism>
<evidence type="ECO:0000313" key="3">
    <source>
        <dbReference type="Proteomes" id="UP000838748"/>
    </source>
</evidence>
<dbReference type="SUPFAM" id="SSF53822">
    <property type="entry name" value="Periplasmic binding protein-like I"/>
    <property type="match status" value="1"/>
</dbReference>
<dbReference type="PANTHER" id="PTHR35271">
    <property type="entry name" value="ABC TRANSPORTER, SUBSTRATE-BINDING LIPOPROTEIN-RELATED"/>
    <property type="match status" value="1"/>
</dbReference>